<evidence type="ECO:0000256" key="4">
    <source>
        <dbReference type="ARBA" id="ARBA00066661"/>
    </source>
</evidence>
<feature type="domain" description="D-isomer specific 2-hydroxyacid dehydrogenase NAD-binding" evidence="7">
    <location>
        <begin position="127"/>
        <end position="299"/>
    </location>
</feature>
<dbReference type="GO" id="GO:0009853">
    <property type="term" value="P:photorespiration"/>
    <property type="evidence" value="ECO:0007669"/>
    <property type="project" value="UniProtKB-ARBA"/>
</dbReference>
<dbReference type="AlphaFoldDB" id="A0AAN9XFC3"/>
<dbReference type="GO" id="GO:0051287">
    <property type="term" value="F:NAD binding"/>
    <property type="evidence" value="ECO:0007669"/>
    <property type="project" value="InterPro"/>
</dbReference>
<evidence type="ECO:0000256" key="5">
    <source>
        <dbReference type="RuleBase" id="RU003719"/>
    </source>
</evidence>
<dbReference type="InterPro" id="IPR006139">
    <property type="entry name" value="D-isomer_2_OHA_DH_cat_dom"/>
</dbReference>
<keyword evidence="2 5" id="KW-0560">Oxidoreductase</keyword>
<dbReference type="InterPro" id="IPR050223">
    <property type="entry name" value="D-isomer_2-hydroxyacid_DH"/>
</dbReference>
<dbReference type="GO" id="GO:0030267">
    <property type="term" value="F:glyoxylate reductase (NADPH) activity"/>
    <property type="evidence" value="ECO:0007669"/>
    <property type="project" value="UniProtKB-EC"/>
</dbReference>
<evidence type="ECO:0000256" key="1">
    <source>
        <dbReference type="ARBA" id="ARBA00022857"/>
    </source>
</evidence>
<dbReference type="Proteomes" id="UP001386955">
    <property type="component" value="Unassembled WGS sequence"/>
</dbReference>
<dbReference type="FunFam" id="3.40.50.720:FF:000213">
    <property type="entry name" value="Putative 2-hydroxyacid dehydrogenase"/>
    <property type="match status" value="1"/>
</dbReference>
<dbReference type="InterPro" id="IPR036291">
    <property type="entry name" value="NAD(P)-bd_dom_sf"/>
</dbReference>
<accession>A0AAN9XFC3</accession>
<gene>
    <name evidence="8" type="ORF">VNO78_25371</name>
</gene>
<dbReference type="EC" id="1.1.1.79" evidence="4"/>
<keyword evidence="1" id="KW-0521">NADP</keyword>
<dbReference type="Pfam" id="PF02826">
    <property type="entry name" value="2-Hacid_dh_C"/>
    <property type="match status" value="1"/>
</dbReference>
<dbReference type="InterPro" id="IPR006140">
    <property type="entry name" value="D-isomer_DH_NAD-bd"/>
</dbReference>
<dbReference type="PANTHER" id="PTHR10996:SF179">
    <property type="entry name" value="D-ISOMER SPECIFIC 2-HYDROXYACID DEHYDROGENASE FAMILY PROTEIN-RELATED"/>
    <property type="match status" value="1"/>
</dbReference>
<dbReference type="EMBL" id="JAYMYS010000006">
    <property type="protein sequence ID" value="KAK7390072.1"/>
    <property type="molecule type" value="Genomic_DNA"/>
</dbReference>
<evidence type="ECO:0000259" key="6">
    <source>
        <dbReference type="Pfam" id="PF00389"/>
    </source>
</evidence>
<organism evidence="8 9">
    <name type="scientific">Psophocarpus tetragonolobus</name>
    <name type="common">Winged bean</name>
    <name type="synonym">Dolichos tetragonolobus</name>
    <dbReference type="NCBI Taxonomy" id="3891"/>
    <lineage>
        <taxon>Eukaryota</taxon>
        <taxon>Viridiplantae</taxon>
        <taxon>Streptophyta</taxon>
        <taxon>Embryophyta</taxon>
        <taxon>Tracheophyta</taxon>
        <taxon>Spermatophyta</taxon>
        <taxon>Magnoliopsida</taxon>
        <taxon>eudicotyledons</taxon>
        <taxon>Gunneridae</taxon>
        <taxon>Pentapetalae</taxon>
        <taxon>rosids</taxon>
        <taxon>fabids</taxon>
        <taxon>Fabales</taxon>
        <taxon>Fabaceae</taxon>
        <taxon>Papilionoideae</taxon>
        <taxon>50 kb inversion clade</taxon>
        <taxon>NPAAA clade</taxon>
        <taxon>indigoferoid/millettioid clade</taxon>
        <taxon>Phaseoleae</taxon>
        <taxon>Psophocarpus</taxon>
    </lineage>
</organism>
<dbReference type="CDD" id="cd12156">
    <property type="entry name" value="HPPR"/>
    <property type="match status" value="1"/>
</dbReference>
<evidence type="ECO:0000259" key="7">
    <source>
        <dbReference type="Pfam" id="PF02826"/>
    </source>
</evidence>
<reference evidence="8 9" key="1">
    <citation type="submission" date="2024-01" db="EMBL/GenBank/DDBJ databases">
        <title>The genomes of 5 underutilized Papilionoideae crops provide insights into root nodulation and disease resistanc.</title>
        <authorList>
            <person name="Jiang F."/>
        </authorList>
    </citation>
    <scope>NUCLEOTIDE SEQUENCE [LARGE SCALE GENOMIC DNA]</scope>
    <source>
        <strain evidence="8">DUOXIRENSHENG_FW03</strain>
        <tissue evidence="8">Leaves</tissue>
    </source>
</reference>
<dbReference type="GO" id="GO:0016618">
    <property type="term" value="F:hydroxypyruvate reductase [NAD(P)H] activity"/>
    <property type="evidence" value="ECO:0007669"/>
    <property type="project" value="UniProtKB-ARBA"/>
</dbReference>
<dbReference type="SUPFAM" id="SSF52283">
    <property type="entry name" value="Formate/glycerate dehydrogenase catalytic domain-like"/>
    <property type="match status" value="1"/>
</dbReference>
<evidence type="ECO:0000313" key="8">
    <source>
        <dbReference type="EMBL" id="KAK7390072.1"/>
    </source>
</evidence>
<dbReference type="PANTHER" id="PTHR10996">
    <property type="entry name" value="2-HYDROXYACID DEHYDROGENASE-RELATED"/>
    <property type="match status" value="1"/>
</dbReference>
<evidence type="ECO:0000256" key="3">
    <source>
        <dbReference type="ARBA" id="ARBA00023027"/>
    </source>
</evidence>
<protein>
    <recommendedName>
        <fullName evidence="4">glyoxylate reductase (NADP(+))</fullName>
        <ecNumber evidence="4">1.1.1.79</ecNumber>
    </recommendedName>
</protein>
<keyword evidence="3" id="KW-0520">NAD</keyword>
<evidence type="ECO:0000256" key="2">
    <source>
        <dbReference type="ARBA" id="ARBA00023002"/>
    </source>
</evidence>
<name>A0AAN9XFC3_PSOTE</name>
<sequence length="328" mass="36356">MAEKHNHNDNKELQPLLVLGPPFMFPVFEAQNLHNYRFLNAFSSQLPLHQFLTEQNIEPSSIQAILCSPRQKVSADVIRLLPSLSLIMTTSNGTSHIDLAECSHRGIQVAPIPGDQLAVDIADMVVGLLIDVMWKISASDRHIRKWGSSKPCNLSSGSKLEGKRVGIIGLGRIGREVAKRLEAFGCKVMYNGRNEKPFVTYPFYSNVVELASNSDILVLSCSLNEQTRHIVNREVMLALGKEGIIVNIGRGALIDEKELVRCLMEGEIRGAGLDVFENEPNVPKELFPLDNVVLSPHAASLTSHRIYDVCERVVEHLQALFSSKLNSS</sequence>
<dbReference type="SUPFAM" id="SSF51735">
    <property type="entry name" value="NAD(P)-binding Rossmann-fold domains"/>
    <property type="match status" value="1"/>
</dbReference>
<comment type="similarity">
    <text evidence="5">Belongs to the D-isomer specific 2-hydroxyacid dehydrogenase family.</text>
</comment>
<feature type="domain" description="D-isomer specific 2-hydroxyacid dehydrogenase catalytic" evidence="6">
    <location>
        <begin position="54"/>
        <end position="323"/>
    </location>
</feature>
<proteinExistence type="inferred from homology"/>
<dbReference type="GO" id="GO:0005829">
    <property type="term" value="C:cytosol"/>
    <property type="evidence" value="ECO:0007669"/>
    <property type="project" value="TreeGrafter"/>
</dbReference>
<evidence type="ECO:0000313" key="9">
    <source>
        <dbReference type="Proteomes" id="UP001386955"/>
    </source>
</evidence>
<dbReference type="Pfam" id="PF00389">
    <property type="entry name" value="2-Hacid_dh"/>
    <property type="match status" value="1"/>
</dbReference>
<comment type="caution">
    <text evidence="8">The sequence shown here is derived from an EMBL/GenBank/DDBJ whole genome shotgun (WGS) entry which is preliminary data.</text>
</comment>
<dbReference type="Gene3D" id="3.40.50.720">
    <property type="entry name" value="NAD(P)-binding Rossmann-like Domain"/>
    <property type="match status" value="2"/>
</dbReference>
<keyword evidence="9" id="KW-1185">Reference proteome</keyword>